<sequence length="215" mass="24405">MYLNLFLNFLIIVGIVGLGFFLKNYLPNYFTEKGKNLATKEDISEITEKIESVKNSFAVSQEKVKAELQVKSAMQQAFQSKCLEALIAINELLVEIHLYCWKQIATRSPAEHYVWSAVDDSTEGKGLHYFTVAIDKIAMEHSLYLTSSSNAALSSLSVKIGNISNLEMHLDKSEQDSIFEKSAVSNYQSAIMALQECRRALKKDLFFENENYQTY</sequence>
<keyword evidence="3" id="KW-1185">Reference proteome</keyword>
<gene>
    <name evidence="2" type="ORF">BFV95_1918</name>
</gene>
<evidence type="ECO:0000256" key="1">
    <source>
        <dbReference type="SAM" id="Phobius"/>
    </source>
</evidence>
<name>A0AB36FZ21_ALTMA</name>
<dbReference type="Proteomes" id="UP000095392">
    <property type="component" value="Unassembled WGS sequence"/>
</dbReference>
<dbReference type="RefSeq" id="WP_069944272.1">
    <property type="nucleotide sequence ID" value="NZ_MIPW01000008.1"/>
</dbReference>
<evidence type="ECO:0000313" key="3">
    <source>
        <dbReference type="Proteomes" id="UP000095392"/>
    </source>
</evidence>
<proteinExistence type="predicted"/>
<dbReference type="EMBL" id="MIPY01000010">
    <property type="protein sequence ID" value="OES32856.1"/>
    <property type="molecule type" value="Genomic_DNA"/>
</dbReference>
<keyword evidence="1" id="KW-1133">Transmembrane helix</keyword>
<accession>A0AB36FZ21</accession>
<keyword evidence="1" id="KW-0812">Transmembrane</keyword>
<feature type="transmembrane region" description="Helical" evidence="1">
    <location>
        <begin position="6"/>
        <end position="26"/>
    </location>
</feature>
<keyword evidence="1" id="KW-0472">Membrane</keyword>
<comment type="caution">
    <text evidence="2">The sequence shown here is derived from an EMBL/GenBank/DDBJ whole genome shotgun (WGS) entry which is preliminary data.</text>
</comment>
<reference evidence="2 3" key="1">
    <citation type="submission" date="2016-09" db="EMBL/GenBank/DDBJ databases">
        <title>Draft Genome Sequence of four Alteromonas macleodii strains isolated from copper coupons and grown long-term at elevated copper levels.</title>
        <authorList>
            <person name="Cusick K."/>
            <person name="Dale J."/>
            <person name="Little B."/>
            <person name="Biffinger J."/>
        </authorList>
    </citation>
    <scope>NUCLEOTIDE SEQUENCE [LARGE SCALE GENOMIC DNA]</scope>
    <source>
        <strain evidence="2 3">KCP01</strain>
    </source>
</reference>
<organism evidence="2 3">
    <name type="scientific">Alteromonas macleodii</name>
    <name type="common">Pseudoalteromonas macleodii</name>
    <dbReference type="NCBI Taxonomy" id="28108"/>
    <lineage>
        <taxon>Bacteria</taxon>
        <taxon>Pseudomonadati</taxon>
        <taxon>Pseudomonadota</taxon>
        <taxon>Gammaproteobacteria</taxon>
        <taxon>Alteromonadales</taxon>
        <taxon>Alteromonadaceae</taxon>
        <taxon>Alteromonas/Salinimonas group</taxon>
        <taxon>Alteromonas</taxon>
    </lineage>
</organism>
<dbReference type="AlphaFoldDB" id="A0AB36FZ21"/>
<evidence type="ECO:0000313" key="2">
    <source>
        <dbReference type="EMBL" id="OES32856.1"/>
    </source>
</evidence>
<protein>
    <submittedName>
        <fullName evidence="2">Chromosome segregation ATPase domain protein</fullName>
    </submittedName>
</protein>